<evidence type="ECO:0000256" key="14">
    <source>
        <dbReference type="PROSITE-ProRule" id="PRU00076"/>
    </source>
</evidence>
<evidence type="ECO:0000313" key="20">
    <source>
        <dbReference type="Proteomes" id="UP001497457"/>
    </source>
</evidence>
<dbReference type="SMART" id="SM00220">
    <property type="entry name" value="S_TKc"/>
    <property type="match status" value="1"/>
</dbReference>
<dbReference type="PANTHER" id="PTHR27005:SF389">
    <property type="entry name" value="OS01G0364400 PROTEIN"/>
    <property type="match status" value="1"/>
</dbReference>
<dbReference type="InterPro" id="IPR000152">
    <property type="entry name" value="EGF-type_Asp/Asn_hydroxyl_site"/>
</dbReference>
<evidence type="ECO:0000256" key="8">
    <source>
        <dbReference type="ARBA" id="ARBA00022777"/>
    </source>
</evidence>
<keyword evidence="9 15" id="KW-0067">ATP-binding</keyword>
<keyword evidence="2" id="KW-0723">Serine/threonine-protein kinase</keyword>
<protein>
    <submittedName>
        <fullName evidence="19">Uncharacterized protein</fullName>
    </submittedName>
</protein>
<dbReference type="PROSITE" id="PS00010">
    <property type="entry name" value="ASX_HYDROXYL"/>
    <property type="match status" value="1"/>
</dbReference>
<dbReference type="InterPro" id="IPR045274">
    <property type="entry name" value="WAK-like"/>
</dbReference>
<dbReference type="SUPFAM" id="SSF57196">
    <property type="entry name" value="EGF/Laminin"/>
    <property type="match status" value="1"/>
</dbReference>
<dbReference type="Pfam" id="PF00069">
    <property type="entry name" value="Pkinase"/>
    <property type="match status" value="1"/>
</dbReference>
<dbReference type="GO" id="GO:0016020">
    <property type="term" value="C:membrane"/>
    <property type="evidence" value="ECO:0007669"/>
    <property type="project" value="UniProtKB-SubCell"/>
</dbReference>
<reference evidence="19" key="1">
    <citation type="submission" date="2024-10" db="EMBL/GenBank/DDBJ databases">
        <authorList>
            <person name="Ryan C."/>
        </authorList>
    </citation>
    <scope>NUCLEOTIDE SEQUENCE [LARGE SCALE GENOMIC DNA]</scope>
</reference>
<dbReference type="InterPro" id="IPR017441">
    <property type="entry name" value="Protein_kinase_ATP_BS"/>
</dbReference>
<evidence type="ECO:0000256" key="3">
    <source>
        <dbReference type="ARBA" id="ARBA00022536"/>
    </source>
</evidence>
<evidence type="ECO:0000259" key="17">
    <source>
        <dbReference type="PROSITE" id="PS50011"/>
    </source>
</evidence>
<accession>A0ABC9E536</accession>
<dbReference type="FunFam" id="3.30.200.20:FF:000043">
    <property type="entry name" value="Wall-associated receptor kinase 2"/>
    <property type="match status" value="1"/>
</dbReference>
<keyword evidence="20" id="KW-1185">Reference proteome</keyword>
<dbReference type="CDD" id="cd14066">
    <property type="entry name" value="STKc_IRAK"/>
    <property type="match status" value="1"/>
</dbReference>
<dbReference type="Pfam" id="PF07645">
    <property type="entry name" value="EGF_CA"/>
    <property type="match status" value="1"/>
</dbReference>
<evidence type="ECO:0000256" key="4">
    <source>
        <dbReference type="ARBA" id="ARBA00022679"/>
    </source>
</evidence>
<evidence type="ECO:0000256" key="1">
    <source>
        <dbReference type="ARBA" id="ARBA00004479"/>
    </source>
</evidence>
<dbReference type="PROSITE" id="PS00107">
    <property type="entry name" value="PROTEIN_KINASE_ATP"/>
    <property type="match status" value="1"/>
</dbReference>
<dbReference type="InterPro" id="IPR008271">
    <property type="entry name" value="Ser/Thr_kinase_AS"/>
</dbReference>
<dbReference type="PROSITE" id="PS50026">
    <property type="entry name" value="EGF_3"/>
    <property type="match status" value="1"/>
</dbReference>
<evidence type="ECO:0000256" key="2">
    <source>
        <dbReference type="ARBA" id="ARBA00022527"/>
    </source>
</evidence>
<dbReference type="FunFam" id="2.10.25.10:FF:000563">
    <property type="entry name" value="Wall-associated receptor kinase-like 8"/>
    <property type="match status" value="1"/>
</dbReference>
<dbReference type="SMART" id="SM00181">
    <property type="entry name" value="EGF"/>
    <property type="match status" value="2"/>
</dbReference>
<dbReference type="Proteomes" id="UP001497457">
    <property type="component" value="Chromosome 36b"/>
</dbReference>
<keyword evidence="8" id="KW-0418">Kinase</keyword>
<dbReference type="Gene3D" id="3.30.200.20">
    <property type="entry name" value="Phosphorylase Kinase, domain 1"/>
    <property type="match status" value="1"/>
</dbReference>
<dbReference type="PROSITE" id="PS00108">
    <property type="entry name" value="PROTEIN_KINASE_ST"/>
    <property type="match status" value="1"/>
</dbReference>
<dbReference type="InterPro" id="IPR049883">
    <property type="entry name" value="NOTCH1_EGF-like"/>
</dbReference>
<dbReference type="GO" id="GO:0005524">
    <property type="term" value="F:ATP binding"/>
    <property type="evidence" value="ECO:0007669"/>
    <property type="project" value="UniProtKB-UniRule"/>
</dbReference>
<keyword evidence="4" id="KW-0808">Transferase</keyword>
<dbReference type="Gene3D" id="1.10.510.10">
    <property type="entry name" value="Transferase(Phosphotransferase) domain 1"/>
    <property type="match status" value="1"/>
</dbReference>
<dbReference type="CDD" id="cd00054">
    <property type="entry name" value="EGF_CA"/>
    <property type="match status" value="1"/>
</dbReference>
<keyword evidence="12" id="KW-1015">Disulfide bond</keyword>
<evidence type="ECO:0000313" key="19">
    <source>
        <dbReference type="EMBL" id="CAL5052077.1"/>
    </source>
</evidence>
<evidence type="ECO:0000256" key="11">
    <source>
        <dbReference type="ARBA" id="ARBA00023136"/>
    </source>
</evidence>
<dbReference type="InterPro" id="IPR000742">
    <property type="entry name" value="EGF"/>
</dbReference>
<dbReference type="InterPro" id="IPR011009">
    <property type="entry name" value="Kinase-like_dom_sf"/>
</dbReference>
<gene>
    <name evidence="19" type="ORF">URODEC1_LOCUS92501</name>
</gene>
<dbReference type="PROSITE" id="PS01187">
    <property type="entry name" value="EGF_CA"/>
    <property type="match status" value="1"/>
</dbReference>
<evidence type="ECO:0000256" key="9">
    <source>
        <dbReference type="ARBA" id="ARBA00022840"/>
    </source>
</evidence>
<dbReference type="SMART" id="SM00179">
    <property type="entry name" value="EGF_CA"/>
    <property type="match status" value="1"/>
</dbReference>
<keyword evidence="5" id="KW-0812">Transmembrane</keyword>
<dbReference type="GO" id="GO:0004674">
    <property type="term" value="F:protein serine/threonine kinase activity"/>
    <property type="evidence" value="ECO:0007669"/>
    <property type="project" value="UniProtKB-KW"/>
</dbReference>
<evidence type="ECO:0000256" key="5">
    <source>
        <dbReference type="ARBA" id="ARBA00022692"/>
    </source>
</evidence>
<keyword evidence="6 16" id="KW-0732">Signal</keyword>
<keyword evidence="11" id="KW-0472">Membrane</keyword>
<dbReference type="InterPro" id="IPR000719">
    <property type="entry name" value="Prot_kinase_dom"/>
</dbReference>
<evidence type="ECO:0000259" key="18">
    <source>
        <dbReference type="PROSITE" id="PS50026"/>
    </source>
</evidence>
<evidence type="ECO:0000256" key="16">
    <source>
        <dbReference type="SAM" id="SignalP"/>
    </source>
</evidence>
<evidence type="ECO:0000256" key="13">
    <source>
        <dbReference type="ARBA" id="ARBA00023180"/>
    </source>
</evidence>
<dbReference type="InterPro" id="IPR018097">
    <property type="entry name" value="EGF_Ca-bd_CS"/>
</dbReference>
<dbReference type="SUPFAM" id="SSF56112">
    <property type="entry name" value="Protein kinase-like (PK-like)"/>
    <property type="match status" value="1"/>
</dbReference>
<comment type="caution">
    <text evidence="14">Lacks conserved residue(s) required for the propagation of feature annotation.</text>
</comment>
<dbReference type="FunFam" id="1.10.510.10:FF:000084">
    <property type="entry name" value="Wall-associated receptor kinase 2"/>
    <property type="match status" value="1"/>
</dbReference>
<evidence type="ECO:0000256" key="12">
    <source>
        <dbReference type="ARBA" id="ARBA00023157"/>
    </source>
</evidence>
<feature type="chain" id="PRO_5044777229" evidence="16">
    <location>
        <begin position="21"/>
        <end position="764"/>
    </location>
</feature>
<organism evidence="19 20">
    <name type="scientific">Urochloa decumbens</name>
    <dbReference type="NCBI Taxonomy" id="240449"/>
    <lineage>
        <taxon>Eukaryota</taxon>
        <taxon>Viridiplantae</taxon>
        <taxon>Streptophyta</taxon>
        <taxon>Embryophyta</taxon>
        <taxon>Tracheophyta</taxon>
        <taxon>Spermatophyta</taxon>
        <taxon>Magnoliopsida</taxon>
        <taxon>Liliopsida</taxon>
        <taxon>Poales</taxon>
        <taxon>Poaceae</taxon>
        <taxon>PACMAD clade</taxon>
        <taxon>Panicoideae</taxon>
        <taxon>Panicodae</taxon>
        <taxon>Paniceae</taxon>
        <taxon>Melinidinae</taxon>
        <taxon>Urochloa</taxon>
    </lineage>
</organism>
<dbReference type="Gene3D" id="2.10.25.10">
    <property type="entry name" value="Laminin"/>
    <property type="match status" value="1"/>
</dbReference>
<feature type="domain" description="Protein kinase" evidence="17">
    <location>
        <begin position="423"/>
        <end position="698"/>
    </location>
</feature>
<evidence type="ECO:0000256" key="7">
    <source>
        <dbReference type="ARBA" id="ARBA00022741"/>
    </source>
</evidence>
<keyword evidence="10" id="KW-1133">Transmembrane helix</keyword>
<dbReference type="PROSITE" id="PS50011">
    <property type="entry name" value="PROTEIN_KINASE_DOM"/>
    <property type="match status" value="1"/>
</dbReference>
<dbReference type="PANTHER" id="PTHR27005">
    <property type="entry name" value="WALL-ASSOCIATED RECEPTOR KINASE-LIKE 21"/>
    <property type="match status" value="1"/>
</dbReference>
<name>A0ABC9E536_9POAL</name>
<feature type="binding site" evidence="15">
    <location>
        <position position="451"/>
    </location>
    <ligand>
        <name>ATP</name>
        <dbReference type="ChEBI" id="CHEBI:30616"/>
    </ligand>
</feature>
<keyword evidence="13" id="KW-0325">Glycoprotein</keyword>
<comment type="subcellular location">
    <subcellularLocation>
        <location evidence="1">Membrane</location>
        <topology evidence="1">Single-pass type I membrane protein</topology>
    </subcellularLocation>
</comment>
<feature type="signal peptide" evidence="16">
    <location>
        <begin position="1"/>
        <end position="20"/>
    </location>
</feature>
<dbReference type="Pfam" id="PF13947">
    <property type="entry name" value="GUB_WAK_bind"/>
    <property type="match status" value="1"/>
</dbReference>
<evidence type="ECO:0000256" key="15">
    <source>
        <dbReference type="PROSITE-ProRule" id="PRU10141"/>
    </source>
</evidence>
<keyword evidence="3 14" id="KW-0245">EGF-like domain</keyword>
<sequence>MASMLLLGVAILLYLASTSAQPAPGCQTHCGDVEIPYPFGINGTGCAIGDGFEINCYKNAGGNEKPFVANVEVLSISLPHGKTRMLNAISTYCYNNKTGQMESSLWSLDFPKRRWPYRFSNVDNKFIVIGCNTLAYIYNNYNGTGFTAGCASVCTKDLRPSTNGSCLGVGCCQTLIPKGLTRYEVQFSPYDNTSVSMCDVSDTPNNLQFNACSYAALVETESFYFSTKYITSKGFNDTYEGRQPLVLDWAIGNITCDLARRNMSSYACLGINSECLDSNNGPGYLCNCSYGYEGNPYVPDGCWDIDECKENPNPCPSGAVCHNTDGGYRCSCPPGRKLYKNHCSPDINLIIGMTTGLGCGIVTLCATILIPRWKKRTKKQARRACFRKNKGLLLEQLISSDQSAACNTKIFCLDELEKATNNFDSTRIVGNGGHGTVYKGILSDQRVVAIKRSKVVEQNEIDQFLNEVAILSQIIHRNVVKLFGCCLESEVPLLVYEFISNGSLYDLLHGDSSSNCVLTWDGRIKIALEAAGALSYLHSAASIPIFHRDVKSANILLNDGFTAKVSDFGASRSISIDETHVVTNVQGTFGYLDPEYYHTGQLTEKSDVYSFGVILIELITRKKPILLNSLGEKQNLCHYFLQRLQQHGNITDIVDVQIAGQAKEREIIEVASLAEMCIRLRGEERPTMKEVELRLQLLRAKMLQENQELQSDNEFSSLLPPAFNRTPLIQYIESASVVNSSTHYDATRFYTMEQELVSWADLPR</sequence>
<dbReference type="EMBL" id="OZ075146">
    <property type="protein sequence ID" value="CAL5052077.1"/>
    <property type="molecule type" value="Genomic_DNA"/>
</dbReference>
<keyword evidence="7 15" id="KW-0547">Nucleotide-binding</keyword>
<proteinExistence type="predicted"/>
<dbReference type="InterPro" id="IPR001881">
    <property type="entry name" value="EGF-like_Ca-bd_dom"/>
</dbReference>
<dbReference type="InterPro" id="IPR025287">
    <property type="entry name" value="WAK_GUB"/>
</dbReference>
<feature type="domain" description="EGF-like" evidence="18">
    <location>
        <begin position="304"/>
        <end position="344"/>
    </location>
</feature>
<dbReference type="FunFam" id="2.10.25.10:FF:000628">
    <property type="entry name" value="Wall-associated receptor kinase 2"/>
    <property type="match status" value="1"/>
</dbReference>
<evidence type="ECO:0000256" key="10">
    <source>
        <dbReference type="ARBA" id="ARBA00022989"/>
    </source>
</evidence>
<dbReference type="AlphaFoldDB" id="A0ABC9E536"/>
<evidence type="ECO:0000256" key="6">
    <source>
        <dbReference type="ARBA" id="ARBA00022729"/>
    </source>
</evidence>